<reference evidence="4" key="1">
    <citation type="submission" date="2023-04" db="EMBL/GenBank/DDBJ databases">
        <title>Sphingomonas sp. MAHUQ-71 isolated from rice field.</title>
        <authorList>
            <person name="Huq M.A."/>
        </authorList>
    </citation>
    <scope>NUCLEOTIDE SEQUENCE</scope>
    <source>
        <strain evidence="4">MAHUQ-71</strain>
    </source>
</reference>
<dbReference type="InterPro" id="IPR001375">
    <property type="entry name" value="Peptidase_S9_cat"/>
</dbReference>
<accession>A0ABT6N1S0</accession>
<organism evidence="4 5">
    <name type="scientific">Sphingomonas oryzagri</name>
    <dbReference type="NCBI Taxonomy" id="3042314"/>
    <lineage>
        <taxon>Bacteria</taxon>
        <taxon>Pseudomonadati</taxon>
        <taxon>Pseudomonadota</taxon>
        <taxon>Alphaproteobacteria</taxon>
        <taxon>Sphingomonadales</taxon>
        <taxon>Sphingomonadaceae</taxon>
        <taxon>Sphingomonas</taxon>
    </lineage>
</organism>
<keyword evidence="5" id="KW-1185">Reference proteome</keyword>
<keyword evidence="1" id="KW-0732">Signal</keyword>
<evidence type="ECO:0000313" key="4">
    <source>
        <dbReference type="EMBL" id="MDH7638748.1"/>
    </source>
</evidence>
<evidence type="ECO:0000259" key="2">
    <source>
        <dbReference type="Pfam" id="PF00326"/>
    </source>
</evidence>
<feature type="domain" description="Dipeptidylpeptidase IV N-terminal" evidence="3">
    <location>
        <begin position="305"/>
        <end position="376"/>
    </location>
</feature>
<dbReference type="InterPro" id="IPR029058">
    <property type="entry name" value="AB_hydrolase_fold"/>
</dbReference>
<dbReference type="Pfam" id="PF07676">
    <property type="entry name" value="PD40"/>
    <property type="match status" value="2"/>
</dbReference>
<gene>
    <name evidence="4" type="ORF">QGN17_08400</name>
</gene>
<dbReference type="Proteomes" id="UP001160625">
    <property type="component" value="Unassembled WGS sequence"/>
</dbReference>
<dbReference type="InterPro" id="IPR011659">
    <property type="entry name" value="WD40"/>
</dbReference>
<dbReference type="InterPro" id="IPR002469">
    <property type="entry name" value="Peptidase_S9B_N"/>
</dbReference>
<dbReference type="RefSeq" id="WP_281044029.1">
    <property type="nucleotide sequence ID" value="NZ_JARYGZ010000001.1"/>
</dbReference>
<evidence type="ECO:0000313" key="5">
    <source>
        <dbReference type="Proteomes" id="UP001160625"/>
    </source>
</evidence>
<evidence type="ECO:0000256" key="1">
    <source>
        <dbReference type="SAM" id="SignalP"/>
    </source>
</evidence>
<dbReference type="InterPro" id="IPR011042">
    <property type="entry name" value="6-blade_b-propeller_TolB-like"/>
</dbReference>
<proteinExistence type="predicted"/>
<dbReference type="InterPro" id="IPR050278">
    <property type="entry name" value="Serine_Prot_S9B/DPPIV"/>
</dbReference>
<dbReference type="Pfam" id="PF00930">
    <property type="entry name" value="DPPIV_N"/>
    <property type="match status" value="1"/>
</dbReference>
<feature type="signal peptide" evidence="1">
    <location>
        <begin position="1"/>
        <end position="22"/>
    </location>
</feature>
<dbReference type="Gene3D" id="3.40.50.1820">
    <property type="entry name" value="alpha/beta hydrolase"/>
    <property type="match status" value="1"/>
</dbReference>
<evidence type="ECO:0000259" key="3">
    <source>
        <dbReference type="Pfam" id="PF00930"/>
    </source>
</evidence>
<sequence>MAARAWVMGAVLLAGVAAPAIARPTLSDILGYSFIDTLVSADHADRIAWVEEVNGVRNVWAAAGPGFAAHPVTHYTADDGQEITQLHFDHAADTIVFVRGGDHDANWPAEGDLAPDPASTATEDKVGIYAVPFAGGEPRLLAEGDEPDVSAKGIVAFVKEHQLWSVPLDGSAKPAKLLFDRGKDSQPLWSPDGGRLAFVSGRGDHSFITVYKDAATPLTYLAPSTGRDGDPVWSPDGTRIAFSRQPGDGGAPEPLLTRVPHPFAIWTADVATGEGKRAWASPVTLDGSYPQGGDGLGLRWMAGGTLAFLTTLDGWEHLYALPTDGGTPKLLTPGRFMVEHVSASRDRKTLYYAANTGAAKDDEDRRHAFRVGLSGGPVALSGGAGIETSPVAAGSGVALVSADATHPQAVALVDGKALKPLHVAVPAYPAAALVTPKLVSWAAPDGLSIQGQLFEPPGPKKKRPAVIFVHGGPPRQMLLGWHYMGYYSNAYALNQYLASRGFVVLSVNYRLSVGYGRAFEQPDHAGPAGGSEYQDVLAGARWLQQQPGVDPARIGIWGGSYGGYLTGMALSRNSDVFKAGSDLHGVHDWSRDVAEETQPAKRYEQGDWQQFLKVAFESSPDAQIAGWRSPVLLIQGDDDRNVRFDQTVDLAGRLTQAGVPFEELVLPNEIHGFLRHDSWLKADAATARFLTEKLGPME</sequence>
<feature type="domain" description="Peptidase S9 prolyl oligopeptidase catalytic" evidence="2">
    <location>
        <begin position="495"/>
        <end position="695"/>
    </location>
</feature>
<dbReference type="SUPFAM" id="SSF53474">
    <property type="entry name" value="alpha/beta-Hydrolases"/>
    <property type="match status" value="1"/>
</dbReference>
<dbReference type="PANTHER" id="PTHR11731">
    <property type="entry name" value="PROTEASE FAMILY S9B,C DIPEPTIDYL-PEPTIDASE IV-RELATED"/>
    <property type="match status" value="1"/>
</dbReference>
<dbReference type="PANTHER" id="PTHR11731:SF193">
    <property type="entry name" value="DIPEPTIDYL PEPTIDASE 9"/>
    <property type="match status" value="1"/>
</dbReference>
<dbReference type="Pfam" id="PF00326">
    <property type="entry name" value="Peptidase_S9"/>
    <property type="match status" value="1"/>
</dbReference>
<protein>
    <submittedName>
        <fullName evidence="4">Prolyl oligopeptidase family serine peptidase</fullName>
    </submittedName>
</protein>
<comment type="caution">
    <text evidence="4">The sequence shown here is derived from an EMBL/GenBank/DDBJ whole genome shotgun (WGS) entry which is preliminary data.</text>
</comment>
<feature type="chain" id="PRO_5045958426" evidence="1">
    <location>
        <begin position="23"/>
        <end position="698"/>
    </location>
</feature>
<dbReference type="EMBL" id="JARYGZ010000001">
    <property type="protein sequence ID" value="MDH7638748.1"/>
    <property type="molecule type" value="Genomic_DNA"/>
</dbReference>
<name>A0ABT6N1S0_9SPHN</name>
<dbReference type="SUPFAM" id="SSF82171">
    <property type="entry name" value="DPP6 N-terminal domain-like"/>
    <property type="match status" value="1"/>
</dbReference>
<dbReference type="Gene3D" id="2.120.10.30">
    <property type="entry name" value="TolB, C-terminal domain"/>
    <property type="match status" value="1"/>
</dbReference>